<name>A0A1I1GKK3_9LACT</name>
<keyword evidence="11" id="KW-1185">Reference proteome</keyword>
<evidence type="ECO:0000256" key="4">
    <source>
        <dbReference type="ARBA" id="ARBA00022597"/>
    </source>
</evidence>
<evidence type="ECO:0000256" key="2">
    <source>
        <dbReference type="ARBA" id="ARBA00022448"/>
    </source>
</evidence>
<dbReference type="InterPro" id="IPR004684">
    <property type="entry name" value="2keto-3dGluconate_permease"/>
</dbReference>
<dbReference type="STRING" id="753702.SAMN04488102_103120"/>
<dbReference type="EMBL" id="FOLT01000003">
    <property type="protein sequence ID" value="SFC11986.1"/>
    <property type="molecule type" value="Genomic_DNA"/>
</dbReference>
<evidence type="ECO:0000256" key="1">
    <source>
        <dbReference type="ARBA" id="ARBA00006430"/>
    </source>
</evidence>
<evidence type="ECO:0000256" key="6">
    <source>
        <dbReference type="ARBA" id="ARBA00022847"/>
    </source>
</evidence>
<evidence type="ECO:0000256" key="3">
    <source>
        <dbReference type="ARBA" id="ARBA00022475"/>
    </source>
</evidence>
<evidence type="ECO:0000256" key="7">
    <source>
        <dbReference type="ARBA" id="ARBA00022989"/>
    </source>
</evidence>
<keyword evidence="6" id="KW-0769">Symport</keyword>
<comment type="similarity">
    <text evidence="1">Belongs to the KdgT transporter family.</text>
</comment>
<sequence length="316" mass="33693">MLAKIRRIPAGTFLVPLILSMITYTIWPNLFMIGGLTQALFSGQSVGFIAAILTFFSGTLIDVKQLGDLIKRQGILFLYKAVFSMLLAWGYILLFGQDGILGVSGLAFASTITSVNTAIYLLTAKSYGTKLDTGAYGLFGVLSLPVLPIILYSLLYSGGGSAIDLTPVFSILIPLILGVILGNLDEDFTELFAPGVSAILPFLGWNVGQGVNLIEAIRSGLPGVLLTVFFILTMSTLIILDKNILKNDGLYGMALMTVAGLSTSSPAIVAATFPQVEQYVSGATTQVLLVSVLTSVGMPIIIARVARRMNKKTNRL</sequence>
<dbReference type="Proteomes" id="UP000199612">
    <property type="component" value="Unassembled WGS sequence"/>
</dbReference>
<keyword evidence="5 9" id="KW-0812">Transmembrane</keyword>
<keyword evidence="7 9" id="KW-1133">Transmembrane helix</keyword>
<reference evidence="11" key="1">
    <citation type="submission" date="2016-10" db="EMBL/GenBank/DDBJ databases">
        <authorList>
            <person name="Varghese N."/>
            <person name="Submissions S."/>
        </authorList>
    </citation>
    <scope>NUCLEOTIDE SEQUENCE [LARGE SCALE GENOMIC DNA]</scope>
    <source>
        <strain evidence="11">DSM 23664</strain>
    </source>
</reference>
<feature type="transmembrane region" description="Helical" evidence="9">
    <location>
        <begin position="100"/>
        <end position="122"/>
    </location>
</feature>
<keyword evidence="4" id="KW-0762">Sugar transport</keyword>
<protein>
    <submittedName>
        <fullName evidence="10">2-keto-3-deoxygluconate permease</fullName>
    </submittedName>
</protein>
<dbReference type="OrthoDB" id="2833at2"/>
<organism evidence="10 11">
    <name type="scientific">Alkalibacterium subtropicum</name>
    <dbReference type="NCBI Taxonomy" id="753702"/>
    <lineage>
        <taxon>Bacteria</taxon>
        <taxon>Bacillati</taxon>
        <taxon>Bacillota</taxon>
        <taxon>Bacilli</taxon>
        <taxon>Lactobacillales</taxon>
        <taxon>Carnobacteriaceae</taxon>
        <taxon>Alkalibacterium</taxon>
    </lineage>
</organism>
<evidence type="ECO:0000256" key="8">
    <source>
        <dbReference type="ARBA" id="ARBA00023136"/>
    </source>
</evidence>
<feature type="transmembrane region" description="Helical" evidence="9">
    <location>
        <begin position="12"/>
        <end position="33"/>
    </location>
</feature>
<keyword evidence="3" id="KW-1003">Cell membrane</keyword>
<feature type="transmembrane region" description="Helical" evidence="9">
    <location>
        <begin position="191"/>
        <end position="208"/>
    </location>
</feature>
<evidence type="ECO:0000256" key="5">
    <source>
        <dbReference type="ARBA" id="ARBA00022692"/>
    </source>
</evidence>
<feature type="transmembrane region" description="Helical" evidence="9">
    <location>
        <begin position="45"/>
        <end position="63"/>
    </location>
</feature>
<evidence type="ECO:0000313" key="10">
    <source>
        <dbReference type="EMBL" id="SFC11986.1"/>
    </source>
</evidence>
<dbReference type="Pfam" id="PF03812">
    <property type="entry name" value="KdgT"/>
    <property type="match status" value="1"/>
</dbReference>
<evidence type="ECO:0000256" key="9">
    <source>
        <dbReference type="SAM" id="Phobius"/>
    </source>
</evidence>
<feature type="transmembrane region" description="Helical" evidence="9">
    <location>
        <begin position="220"/>
        <end position="240"/>
    </location>
</feature>
<gene>
    <name evidence="10" type="ORF">SAMN04488102_103120</name>
</gene>
<feature type="transmembrane region" description="Helical" evidence="9">
    <location>
        <begin position="134"/>
        <end position="155"/>
    </location>
</feature>
<feature type="transmembrane region" description="Helical" evidence="9">
    <location>
        <begin position="252"/>
        <end position="273"/>
    </location>
</feature>
<feature type="transmembrane region" description="Helical" evidence="9">
    <location>
        <begin position="167"/>
        <end position="184"/>
    </location>
</feature>
<dbReference type="GO" id="GO:0015649">
    <property type="term" value="F:2-keto-3-deoxygluconate:proton symporter activity"/>
    <property type="evidence" value="ECO:0007669"/>
    <property type="project" value="InterPro"/>
</dbReference>
<proteinExistence type="inferred from homology"/>
<keyword evidence="8 9" id="KW-0472">Membrane</keyword>
<dbReference type="RefSeq" id="WP_091528929.1">
    <property type="nucleotide sequence ID" value="NZ_FOLT01000003.1"/>
</dbReference>
<feature type="transmembrane region" description="Helical" evidence="9">
    <location>
        <begin position="285"/>
        <end position="306"/>
    </location>
</feature>
<dbReference type="GO" id="GO:0016020">
    <property type="term" value="C:membrane"/>
    <property type="evidence" value="ECO:0007669"/>
    <property type="project" value="InterPro"/>
</dbReference>
<evidence type="ECO:0000313" key="11">
    <source>
        <dbReference type="Proteomes" id="UP000199612"/>
    </source>
</evidence>
<accession>A0A1I1GKK3</accession>
<feature type="transmembrane region" description="Helical" evidence="9">
    <location>
        <begin position="75"/>
        <end position="94"/>
    </location>
</feature>
<dbReference type="AlphaFoldDB" id="A0A1I1GKK3"/>
<keyword evidence="2" id="KW-0813">Transport</keyword>